<dbReference type="AlphaFoldDB" id="A0AAF1JYD6"/>
<dbReference type="EMBL" id="JAAEDH010000020">
    <property type="protein sequence ID" value="MBR0656632.1"/>
    <property type="molecule type" value="Genomic_DNA"/>
</dbReference>
<reference evidence="2" key="2">
    <citation type="journal article" date="2021" name="Syst. Appl. Microbiol.">
        <title>Roseomonas hellenica sp. nov., isolated from roots of wild-growing Alkanna tinctoria.</title>
        <authorList>
            <person name="Rat A."/>
            <person name="Naranjo H.D."/>
            <person name="Lebbe L."/>
            <person name="Cnockaert M."/>
            <person name="Krigas N."/>
            <person name="Grigoriadou K."/>
            <person name="Maloupa E."/>
            <person name="Willems A."/>
        </authorList>
    </citation>
    <scope>NUCLEOTIDE SEQUENCE</scope>
    <source>
        <strain evidence="2">LMG 28251</strain>
    </source>
</reference>
<gene>
    <name evidence="2" type="ORF">GXW79_16250</name>
</gene>
<keyword evidence="1" id="KW-1133">Transmembrane helix</keyword>
<name>A0AAF1JYD6_9PROT</name>
<evidence type="ECO:0000256" key="1">
    <source>
        <dbReference type="SAM" id="Phobius"/>
    </source>
</evidence>
<accession>A0AAF1JYD6</accession>
<keyword evidence="3" id="KW-1185">Reference proteome</keyword>
<comment type="caution">
    <text evidence="2">The sequence shown here is derived from an EMBL/GenBank/DDBJ whole genome shotgun (WGS) entry which is preliminary data.</text>
</comment>
<evidence type="ECO:0000313" key="2">
    <source>
        <dbReference type="EMBL" id="MBR0656632.1"/>
    </source>
</evidence>
<dbReference type="Proteomes" id="UP001196068">
    <property type="component" value="Unassembled WGS sequence"/>
</dbReference>
<reference evidence="2" key="1">
    <citation type="submission" date="2020-01" db="EMBL/GenBank/DDBJ databases">
        <authorList>
            <person name="Rat A."/>
        </authorList>
    </citation>
    <scope>NUCLEOTIDE SEQUENCE</scope>
    <source>
        <strain evidence="2">LMG 28251</strain>
    </source>
</reference>
<evidence type="ECO:0000313" key="3">
    <source>
        <dbReference type="Proteomes" id="UP001196068"/>
    </source>
</evidence>
<proteinExistence type="predicted"/>
<evidence type="ECO:0008006" key="4">
    <source>
        <dbReference type="Google" id="ProtNLM"/>
    </source>
</evidence>
<protein>
    <recommendedName>
        <fullName evidence="4">DUF3592 domain-containing protein</fullName>
    </recommendedName>
</protein>
<organism evidence="2 3">
    <name type="scientific">Plastoroseomonas arctica</name>
    <dbReference type="NCBI Taxonomy" id="1509237"/>
    <lineage>
        <taxon>Bacteria</taxon>
        <taxon>Pseudomonadati</taxon>
        <taxon>Pseudomonadota</taxon>
        <taxon>Alphaproteobacteria</taxon>
        <taxon>Acetobacterales</taxon>
        <taxon>Acetobacteraceae</taxon>
        <taxon>Plastoroseomonas</taxon>
    </lineage>
</organism>
<sequence length="113" mass="11993">MTLGTLLIGGAFLLAGVGGLWRARTRRSWVKEEAVVIAYSPAAGLVTVSLGEPKRFGSLRWSEDYTPSPGTRVRVTHPPGDPLALRWHIGPLEHVLAGITAAMGGIVVLIGLK</sequence>
<feature type="transmembrane region" description="Helical" evidence="1">
    <location>
        <begin position="95"/>
        <end position="112"/>
    </location>
</feature>
<keyword evidence="1" id="KW-0472">Membrane</keyword>
<dbReference type="RefSeq" id="WP_211875494.1">
    <property type="nucleotide sequence ID" value="NZ_JAAEDH010000020.1"/>
</dbReference>
<keyword evidence="1" id="KW-0812">Transmembrane</keyword>